<keyword evidence="2" id="KW-1185">Reference proteome</keyword>
<evidence type="ECO:0000313" key="1">
    <source>
        <dbReference type="EMBL" id="MPC11459.1"/>
    </source>
</evidence>
<organism evidence="1 2">
    <name type="scientific">Portunus trituberculatus</name>
    <name type="common">Swimming crab</name>
    <name type="synonym">Neptunus trituberculatus</name>
    <dbReference type="NCBI Taxonomy" id="210409"/>
    <lineage>
        <taxon>Eukaryota</taxon>
        <taxon>Metazoa</taxon>
        <taxon>Ecdysozoa</taxon>
        <taxon>Arthropoda</taxon>
        <taxon>Crustacea</taxon>
        <taxon>Multicrustacea</taxon>
        <taxon>Malacostraca</taxon>
        <taxon>Eumalacostraca</taxon>
        <taxon>Eucarida</taxon>
        <taxon>Decapoda</taxon>
        <taxon>Pleocyemata</taxon>
        <taxon>Brachyura</taxon>
        <taxon>Eubrachyura</taxon>
        <taxon>Portunoidea</taxon>
        <taxon>Portunidae</taxon>
        <taxon>Portuninae</taxon>
        <taxon>Portunus</taxon>
    </lineage>
</organism>
<reference evidence="1 2" key="1">
    <citation type="submission" date="2019-05" db="EMBL/GenBank/DDBJ databases">
        <title>Another draft genome of Portunus trituberculatus and its Hox gene families provides insights of decapod evolution.</title>
        <authorList>
            <person name="Jeong J.-H."/>
            <person name="Song I."/>
            <person name="Kim S."/>
            <person name="Choi T."/>
            <person name="Kim D."/>
            <person name="Ryu S."/>
            <person name="Kim W."/>
        </authorList>
    </citation>
    <scope>NUCLEOTIDE SEQUENCE [LARGE SCALE GENOMIC DNA]</scope>
    <source>
        <tissue evidence="1">Muscle</tissue>
    </source>
</reference>
<dbReference type="EMBL" id="VSRR010000164">
    <property type="protein sequence ID" value="MPC11459.1"/>
    <property type="molecule type" value="Genomic_DNA"/>
</dbReference>
<accession>A0A5B7CPT1</accession>
<evidence type="ECO:0000313" key="2">
    <source>
        <dbReference type="Proteomes" id="UP000324222"/>
    </source>
</evidence>
<gene>
    <name evidence="1" type="ORF">E2C01_004126</name>
</gene>
<proteinExistence type="predicted"/>
<name>A0A5B7CPT1_PORTR</name>
<sequence length="86" mass="9795">MNYLSSKNHTCAIFTCHPRPTCALNAPPSPCLPTLSQHLQRPSWDLYCLPYSVPMSPERARFSWVRDRVMKVPSPIFRMGCSTSLL</sequence>
<dbReference type="Proteomes" id="UP000324222">
    <property type="component" value="Unassembled WGS sequence"/>
</dbReference>
<protein>
    <submittedName>
        <fullName evidence="1">Uncharacterized protein</fullName>
    </submittedName>
</protein>
<dbReference type="AlphaFoldDB" id="A0A5B7CPT1"/>
<comment type="caution">
    <text evidence="1">The sequence shown here is derived from an EMBL/GenBank/DDBJ whole genome shotgun (WGS) entry which is preliminary data.</text>
</comment>